<dbReference type="InterPro" id="IPR002182">
    <property type="entry name" value="NB-ARC"/>
</dbReference>
<keyword evidence="5" id="KW-0611">Plant defense</keyword>
<name>A0ABD3TCF6_9LAMI</name>
<evidence type="ECO:0000256" key="2">
    <source>
        <dbReference type="ARBA" id="ARBA00022614"/>
    </source>
</evidence>
<gene>
    <name evidence="11" type="ORF">ACJIZ3_009402</name>
</gene>
<evidence type="ECO:0000256" key="1">
    <source>
        <dbReference type="ARBA" id="ARBA00008894"/>
    </source>
</evidence>
<dbReference type="SUPFAM" id="SSF52058">
    <property type="entry name" value="L domain-like"/>
    <property type="match status" value="2"/>
</dbReference>
<feature type="domain" description="Disease resistance N-terminal" evidence="8">
    <location>
        <begin position="1"/>
        <end position="59"/>
    </location>
</feature>
<evidence type="ECO:0000256" key="5">
    <source>
        <dbReference type="ARBA" id="ARBA00022821"/>
    </source>
</evidence>
<dbReference type="InterPro" id="IPR058922">
    <property type="entry name" value="WHD_DRP"/>
</dbReference>
<feature type="domain" description="NB-ARC" evidence="7">
    <location>
        <begin position="132"/>
        <end position="305"/>
    </location>
</feature>
<sequence length="1119" mass="127196">MQMMQALLTDADNKRLTKSAAVQIWMKRLEVIALDADDVLDELTYEGIRLNAEVKNSKRKKVRNFFSSSNPLAFRHKIVAKIKNINSLLDELYQEASGIGLMAVELVNSSVELNEILQTGPFVDDSEIIGRNDDISSIVNWLLNSKDEKALPVISIVGMPGQGKTTLAQLIYKNDEVVKYFDCRLWVCVSDKFVVDRLLNEMVEALTQTHSNMTNREAIVKKLQVILTNKRIFLVLDDVWNENRAKWDCLKKSLLEIGGSSGSKIMITTRSEDVSLTMQACMAHHLGTLSDEESWNLFKQVAFANGGAVETPELVSIGKKILKKCGGVPLAVKALGGLLYARKNGREWLDSVLPSLRLSYNHLPLISLKQCFRYCSLFQKDSIMEKDELIQLWIAQGYLHCSKENHLEMEDIGGNYLNILLRNSLLQVDKKDEYDNIKTCKMHDLVHDLALDVSKNYCLTTDGEEVNVEIKAIHLALISGKKSLLEIPTGNFQRMRTLFSGGVFLENMLMKLKKLRILVLNCDDATELPNSIGKLKHLRFLDVSKTRIFKLPDSITKLYYLQTLRLHGLEDLPKEFGNLINMRHFYIYKVEPSNNEEMKCLLPGIGQLSFLRTLPYFVVSEEEGCQINELQGLDNLQGTLKIYGLVKIKNGVEAKKANIKGKSNIDTLEFHWSCRSEKVYYDEVNDEDVLEELIPHTNVGGIKISGYHGSRFPSWIATPSCSYLLRNLVKIILENCNMCRKIPPLGHLVCLKFAEINNMDGVARPTTDKVIVFPALKQLTLRSMSSLEEWLDIEELNCSVVPIKVFPQLEELSISFCRSLNKLPNIRCLKSLRKLSILFCYGLDFLPDELGTLESLEDIRISDCPNIFYFPHIHRLQSLRKLCIEHCSKLTCLPEGLQSLKLLKDFRVVGLPKLVEIPDVHSLESLRWLDIEDCQNLSALPNGLEFCPSLDYLIIRKCPALLLEGLHRLTSLKRLTLGPFSDDLDSFPWIGDKIPNFKCPFSPLEKVSLYGWPKITSLPEQLQLYPVTELVICEFNGLLALPEFLGNIQSLQILDVWRCENLMYFPSANAMQSLKNLKKVRIEKCPLLEERCTPGTGPEWHKIMHIPEIVTTSKSKLKT</sequence>
<dbReference type="InterPro" id="IPR032675">
    <property type="entry name" value="LRR_dom_sf"/>
</dbReference>
<dbReference type="Pfam" id="PF18052">
    <property type="entry name" value="Rx_N"/>
    <property type="match status" value="1"/>
</dbReference>
<evidence type="ECO:0000259" key="7">
    <source>
        <dbReference type="Pfam" id="PF00931"/>
    </source>
</evidence>
<dbReference type="Gene3D" id="3.80.10.10">
    <property type="entry name" value="Ribonuclease Inhibitor"/>
    <property type="match status" value="4"/>
</dbReference>
<feature type="domain" description="Disease resistance protein winged helix" evidence="9">
    <location>
        <begin position="377"/>
        <end position="450"/>
    </location>
</feature>
<dbReference type="PANTHER" id="PTHR36766">
    <property type="entry name" value="PLANT BROAD-SPECTRUM MILDEW RESISTANCE PROTEIN RPW8"/>
    <property type="match status" value="1"/>
</dbReference>
<dbReference type="PANTHER" id="PTHR36766:SF70">
    <property type="entry name" value="DISEASE RESISTANCE PROTEIN RGA4"/>
    <property type="match status" value="1"/>
</dbReference>
<dbReference type="InterPro" id="IPR027417">
    <property type="entry name" value="P-loop_NTPase"/>
</dbReference>
<evidence type="ECO:0000256" key="6">
    <source>
        <dbReference type="ARBA" id="ARBA00022840"/>
    </source>
</evidence>
<dbReference type="FunFam" id="1.10.10.10:FF:000322">
    <property type="entry name" value="Probable disease resistance protein At1g63360"/>
    <property type="match status" value="1"/>
</dbReference>
<dbReference type="InterPro" id="IPR041118">
    <property type="entry name" value="Rx_N"/>
</dbReference>
<keyword evidence="3" id="KW-0677">Repeat</keyword>
<evidence type="ECO:0000256" key="4">
    <source>
        <dbReference type="ARBA" id="ARBA00022741"/>
    </source>
</evidence>
<dbReference type="Gene3D" id="3.40.50.300">
    <property type="entry name" value="P-loop containing nucleotide triphosphate hydrolases"/>
    <property type="match status" value="1"/>
</dbReference>
<dbReference type="GO" id="GO:0051607">
    <property type="term" value="P:defense response to virus"/>
    <property type="evidence" value="ECO:0007669"/>
    <property type="project" value="UniProtKB-ARBA"/>
</dbReference>
<accession>A0ABD3TCF6</accession>
<feature type="domain" description="R13L1/DRL21-like LRR repeat region" evidence="10">
    <location>
        <begin position="627"/>
        <end position="759"/>
    </location>
</feature>
<dbReference type="Proteomes" id="UP001634393">
    <property type="component" value="Unassembled WGS sequence"/>
</dbReference>
<dbReference type="InterPro" id="IPR042197">
    <property type="entry name" value="Apaf_helical"/>
</dbReference>
<evidence type="ECO:0000313" key="11">
    <source>
        <dbReference type="EMBL" id="KAL3834666.1"/>
    </source>
</evidence>
<dbReference type="Gene3D" id="1.10.8.430">
    <property type="entry name" value="Helical domain of apoptotic protease-activating factors"/>
    <property type="match status" value="1"/>
</dbReference>
<dbReference type="Pfam" id="PF00931">
    <property type="entry name" value="NB-ARC"/>
    <property type="match status" value="1"/>
</dbReference>
<keyword evidence="12" id="KW-1185">Reference proteome</keyword>
<evidence type="ECO:0000256" key="3">
    <source>
        <dbReference type="ARBA" id="ARBA00022737"/>
    </source>
</evidence>
<dbReference type="InterPro" id="IPR036388">
    <property type="entry name" value="WH-like_DNA-bd_sf"/>
</dbReference>
<dbReference type="AlphaFoldDB" id="A0ABD3TCF6"/>
<proteinExistence type="inferred from homology"/>
<keyword evidence="6" id="KW-0067">ATP-binding</keyword>
<dbReference type="PRINTS" id="PR00364">
    <property type="entry name" value="DISEASERSIST"/>
</dbReference>
<dbReference type="Pfam" id="PF25019">
    <property type="entry name" value="LRR_R13L1-DRL21"/>
    <property type="match status" value="1"/>
</dbReference>
<dbReference type="GO" id="GO:0005524">
    <property type="term" value="F:ATP binding"/>
    <property type="evidence" value="ECO:0007669"/>
    <property type="project" value="UniProtKB-KW"/>
</dbReference>
<protein>
    <submittedName>
        <fullName evidence="11">Uncharacterized protein</fullName>
    </submittedName>
</protein>
<dbReference type="InterPro" id="IPR056789">
    <property type="entry name" value="LRR_R13L1-DRL21"/>
</dbReference>
<dbReference type="Pfam" id="PF23559">
    <property type="entry name" value="WHD_DRP"/>
    <property type="match status" value="1"/>
</dbReference>
<dbReference type="EMBL" id="JBJXBP010000004">
    <property type="protein sequence ID" value="KAL3834666.1"/>
    <property type="molecule type" value="Genomic_DNA"/>
</dbReference>
<comment type="similarity">
    <text evidence="1">Belongs to the disease resistance NB-LRR family.</text>
</comment>
<dbReference type="FunFam" id="3.40.50.300:FF:001091">
    <property type="entry name" value="Probable disease resistance protein At1g61300"/>
    <property type="match status" value="1"/>
</dbReference>
<keyword evidence="2" id="KW-0433">Leucine-rich repeat</keyword>
<organism evidence="11 12">
    <name type="scientific">Penstemon smallii</name>
    <dbReference type="NCBI Taxonomy" id="265156"/>
    <lineage>
        <taxon>Eukaryota</taxon>
        <taxon>Viridiplantae</taxon>
        <taxon>Streptophyta</taxon>
        <taxon>Embryophyta</taxon>
        <taxon>Tracheophyta</taxon>
        <taxon>Spermatophyta</taxon>
        <taxon>Magnoliopsida</taxon>
        <taxon>eudicotyledons</taxon>
        <taxon>Gunneridae</taxon>
        <taxon>Pentapetalae</taxon>
        <taxon>asterids</taxon>
        <taxon>lamiids</taxon>
        <taxon>Lamiales</taxon>
        <taxon>Plantaginaceae</taxon>
        <taxon>Cheloneae</taxon>
        <taxon>Penstemon</taxon>
    </lineage>
</organism>
<dbReference type="Gene3D" id="1.10.10.10">
    <property type="entry name" value="Winged helix-like DNA-binding domain superfamily/Winged helix DNA-binding domain"/>
    <property type="match status" value="1"/>
</dbReference>
<dbReference type="SUPFAM" id="SSF52540">
    <property type="entry name" value="P-loop containing nucleoside triphosphate hydrolases"/>
    <property type="match status" value="1"/>
</dbReference>
<reference evidence="11 12" key="1">
    <citation type="submission" date="2024-12" db="EMBL/GenBank/DDBJ databases">
        <title>The unique morphological basis and parallel evolutionary history of personate flowers in Penstemon.</title>
        <authorList>
            <person name="Depatie T.H."/>
            <person name="Wessinger C.A."/>
        </authorList>
    </citation>
    <scope>NUCLEOTIDE SEQUENCE [LARGE SCALE GENOMIC DNA]</scope>
    <source>
        <strain evidence="11">WTNN_2</strain>
        <tissue evidence="11">Leaf</tissue>
    </source>
</reference>
<dbReference type="Gene3D" id="1.20.5.4130">
    <property type="match status" value="1"/>
</dbReference>
<evidence type="ECO:0000259" key="10">
    <source>
        <dbReference type="Pfam" id="PF25019"/>
    </source>
</evidence>
<evidence type="ECO:0000259" key="9">
    <source>
        <dbReference type="Pfam" id="PF23559"/>
    </source>
</evidence>
<evidence type="ECO:0000259" key="8">
    <source>
        <dbReference type="Pfam" id="PF18052"/>
    </source>
</evidence>
<comment type="caution">
    <text evidence="11">The sequence shown here is derived from an EMBL/GenBank/DDBJ whole genome shotgun (WGS) entry which is preliminary data.</text>
</comment>
<keyword evidence="4" id="KW-0547">Nucleotide-binding</keyword>
<evidence type="ECO:0000313" key="12">
    <source>
        <dbReference type="Proteomes" id="UP001634393"/>
    </source>
</evidence>